<evidence type="ECO:0000313" key="2">
    <source>
        <dbReference type="Proteomes" id="UP001360424"/>
    </source>
</evidence>
<dbReference type="Pfam" id="PF08850">
    <property type="entry name" value="DUF1820"/>
    <property type="match status" value="1"/>
</dbReference>
<organism evidence="1 2">
    <name type="scientific">Candidatus Legionella polyplacis</name>
    <dbReference type="NCBI Taxonomy" id="2005262"/>
    <lineage>
        <taxon>Bacteria</taxon>
        <taxon>Pseudomonadati</taxon>
        <taxon>Pseudomonadota</taxon>
        <taxon>Gammaproteobacteria</taxon>
        <taxon>Legionellales</taxon>
        <taxon>Legionellaceae</taxon>
        <taxon>Legionella</taxon>
    </lineage>
</organism>
<dbReference type="Proteomes" id="UP001360424">
    <property type="component" value="Chromosome"/>
</dbReference>
<keyword evidence="2" id="KW-1185">Reference proteome</keyword>
<protein>
    <submittedName>
        <fullName evidence="1">DUF1820 family protein</fullName>
    </submittedName>
</protein>
<dbReference type="RefSeq" id="WP_338521380.1">
    <property type="nucleotide sequence ID" value="NZ_CP135136.1"/>
</dbReference>
<dbReference type="InterPro" id="IPR014949">
    <property type="entry name" value="DUF1820"/>
</dbReference>
<dbReference type="PIRSF" id="PIRSF028538">
    <property type="entry name" value="DUF1820"/>
    <property type="match status" value="1"/>
</dbReference>
<dbReference type="EMBL" id="CP135136">
    <property type="protein sequence ID" value="WWR11912.1"/>
    <property type="molecule type" value="Genomic_DNA"/>
</dbReference>
<proteinExistence type="predicted"/>
<accession>A0ABZ2GWU9</accession>
<reference evidence="1" key="1">
    <citation type="submission" date="2023-09" db="EMBL/GenBank/DDBJ databases">
        <title>Genomes of two closely related lineages of the louse Polyplax serrata with different host specificities.</title>
        <authorList>
            <person name="Martinu J."/>
            <person name="Tarabai H."/>
            <person name="Stefka J."/>
            <person name="Hypsa V."/>
        </authorList>
    </citation>
    <scope>NUCLEOTIDE SEQUENCE [LARGE SCALE GENOMIC DNA]</scope>
    <source>
        <strain evidence="1">HR10_N</strain>
    </source>
</reference>
<sequence>MLKKSLYRITFSNQDVVYEIYASKISESEIFGFIEVEDFIFGETTSFIVDPSEERLKIEFGSVLRTFIPMNSIFRIDEVKKRGVSKIYDRTKNIGKLNVFPIPNKNKE</sequence>
<gene>
    <name evidence="1" type="ORF">RQL38_01980</name>
</gene>
<evidence type="ECO:0000313" key="1">
    <source>
        <dbReference type="EMBL" id="WWR11912.1"/>
    </source>
</evidence>
<name>A0ABZ2GWU9_9GAMM</name>